<feature type="domain" description="ABC transmembrane type-2" evidence="6">
    <location>
        <begin position="33"/>
        <end position="262"/>
    </location>
</feature>
<keyword evidence="4 5" id="KW-0472">Membrane</keyword>
<name>A0A6J7QE73_9ZZZZ</name>
<dbReference type="PROSITE" id="PS51012">
    <property type="entry name" value="ABC_TM2"/>
    <property type="match status" value="1"/>
</dbReference>
<protein>
    <submittedName>
        <fullName evidence="7">Unannotated protein</fullName>
    </submittedName>
</protein>
<dbReference type="AlphaFoldDB" id="A0A6J7QE73"/>
<evidence type="ECO:0000256" key="5">
    <source>
        <dbReference type="SAM" id="Phobius"/>
    </source>
</evidence>
<evidence type="ECO:0000256" key="3">
    <source>
        <dbReference type="ARBA" id="ARBA00022989"/>
    </source>
</evidence>
<evidence type="ECO:0000259" key="6">
    <source>
        <dbReference type="PROSITE" id="PS51012"/>
    </source>
</evidence>
<dbReference type="InterPro" id="IPR047817">
    <property type="entry name" value="ABC2_TM_bact-type"/>
</dbReference>
<feature type="transmembrane region" description="Helical" evidence="5">
    <location>
        <begin position="68"/>
        <end position="92"/>
    </location>
</feature>
<dbReference type="InterPro" id="IPR051784">
    <property type="entry name" value="Nod_factor_ABC_transporter"/>
</dbReference>
<dbReference type="PIRSF" id="PIRSF006648">
    <property type="entry name" value="DrrB"/>
    <property type="match status" value="1"/>
</dbReference>
<comment type="subcellular location">
    <subcellularLocation>
        <location evidence="1">Membrane</location>
        <topology evidence="1">Multi-pass membrane protein</topology>
    </subcellularLocation>
</comment>
<proteinExistence type="predicted"/>
<evidence type="ECO:0000313" key="8">
    <source>
        <dbReference type="EMBL" id="CAB5063839.1"/>
    </source>
</evidence>
<keyword evidence="3 5" id="KW-1133">Transmembrane helix</keyword>
<dbReference type="InterPro" id="IPR000412">
    <property type="entry name" value="ABC_2_transport"/>
</dbReference>
<dbReference type="Pfam" id="PF01061">
    <property type="entry name" value="ABC2_membrane"/>
    <property type="match status" value="1"/>
</dbReference>
<dbReference type="GO" id="GO:0140359">
    <property type="term" value="F:ABC-type transporter activity"/>
    <property type="evidence" value="ECO:0007669"/>
    <property type="project" value="InterPro"/>
</dbReference>
<reference evidence="7" key="1">
    <citation type="submission" date="2020-05" db="EMBL/GenBank/DDBJ databases">
        <authorList>
            <person name="Chiriac C."/>
            <person name="Salcher M."/>
            <person name="Ghai R."/>
            <person name="Kavagutti S V."/>
        </authorList>
    </citation>
    <scope>NUCLEOTIDE SEQUENCE</scope>
</reference>
<dbReference type="PANTHER" id="PTHR43229">
    <property type="entry name" value="NODULATION PROTEIN J"/>
    <property type="match status" value="1"/>
</dbReference>
<feature type="transmembrane region" description="Helical" evidence="5">
    <location>
        <begin position="181"/>
        <end position="201"/>
    </location>
</feature>
<feature type="transmembrane region" description="Helical" evidence="5">
    <location>
        <begin position="35"/>
        <end position="56"/>
    </location>
</feature>
<evidence type="ECO:0000313" key="7">
    <source>
        <dbReference type="EMBL" id="CAB5015426.1"/>
    </source>
</evidence>
<dbReference type="PANTHER" id="PTHR43229:SF2">
    <property type="entry name" value="NODULATION PROTEIN J"/>
    <property type="match status" value="1"/>
</dbReference>
<feature type="transmembrane region" description="Helical" evidence="5">
    <location>
        <begin position="147"/>
        <end position="169"/>
    </location>
</feature>
<gene>
    <name evidence="7" type="ORF">UFOPK4098_00545</name>
    <name evidence="8" type="ORF">UFOPK4347_00647</name>
</gene>
<accession>A0A6J7QE73</accession>
<evidence type="ECO:0000256" key="4">
    <source>
        <dbReference type="ARBA" id="ARBA00023136"/>
    </source>
</evidence>
<dbReference type="EMBL" id="CAFBQU010000012">
    <property type="protein sequence ID" value="CAB5063839.1"/>
    <property type="molecule type" value="Genomic_DNA"/>
</dbReference>
<dbReference type="GO" id="GO:0043190">
    <property type="term" value="C:ATP-binding cassette (ABC) transporter complex"/>
    <property type="evidence" value="ECO:0007669"/>
    <property type="project" value="InterPro"/>
</dbReference>
<feature type="transmembrane region" description="Helical" evidence="5">
    <location>
        <begin position="237"/>
        <end position="255"/>
    </location>
</feature>
<evidence type="ECO:0000256" key="2">
    <source>
        <dbReference type="ARBA" id="ARBA00022692"/>
    </source>
</evidence>
<organism evidence="7">
    <name type="scientific">freshwater metagenome</name>
    <dbReference type="NCBI Taxonomy" id="449393"/>
    <lineage>
        <taxon>unclassified sequences</taxon>
        <taxon>metagenomes</taxon>
        <taxon>ecological metagenomes</taxon>
    </lineage>
</organism>
<sequence length="264" mass="28562">MSTTFSSEFAGTTMRSASALSTRALRNTRRLPSTFLPTLAMPIFQSIAFAGTFFAITKVPGFPTDRSINWYMPLAVCMGSAFGGVGLGFSAIKDIENGFFDRLRMAPTPRRALIIGPLISCWVRTLVVVTVVLLVSFCFGARLTSGIVGLSTLYIAAIGLSTVAAGWGLGIAFRFRDMRGAAIMQLTLFLTMFLSSAQTPLNVMTGWLHTVARYNPATNILRLSRQGFLGDVTWNGVWGGLVALVGLSALTLWFARRGLDSLDH</sequence>
<feature type="transmembrane region" description="Helical" evidence="5">
    <location>
        <begin position="113"/>
        <end position="135"/>
    </location>
</feature>
<dbReference type="InterPro" id="IPR013525">
    <property type="entry name" value="ABC2_TM"/>
</dbReference>
<evidence type="ECO:0000256" key="1">
    <source>
        <dbReference type="ARBA" id="ARBA00004141"/>
    </source>
</evidence>
<dbReference type="EMBL" id="CAFBPN010000018">
    <property type="protein sequence ID" value="CAB5015426.1"/>
    <property type="molecule type" value="Genomic_DNA"/>
</dbReference>
<keyword evidence="2 5" id="KW-0812">Transmembrane</keyword>